<reference evidence="3 4" key="1">
    <citation type="journal article" date="2017" name="Nat. Commun.">
        <title>Genome assembly with in vitro proximity ligation data and whole-genome triplication in lettuce.</title>
        <authorList>
            <person name="Reyes-Chin-Wo S."/>
            <person name="Wang Z."/>
            <person name="Yang X."/>
            <person name="Kozik A."/>
            <person name="Arikit S."/>
            <person name="Song C."/>
            <person name="Xia L."/>
            <person name="Froenicke L."/>
            <person name="Lavelle D.O."/>
            <person name="Truco M.J."/>
            <person name="Xia R."/>
            <person name="Zhu S."/>
            <person name="Xu C."/>
            <person name="Xu H."/>
            <person name="Xu X."/>
            <person name="Cox K."/>
            <person name="Korf I."/>
            <person name="Meyers B.C."/>
            <person name="Michelmore R.W."/>
        </authorList>
    </citation>
    <scope>NUCLEOTIDE SEQUENCE [LARGE SCALE GENOMIC DNA]</scope>
    <source>
        <strain evidence="4">cv. Salinas</strain>
        <tissue evidence="3">Seedlings</tissue>
    </source>
</reference>
<feature type="domain" description="PI4-kinase N-terminal" evidence="2">
    <location>
        <begin position="23"/>
        <end position="78"/>
    </location>
</feature>
<organism evidence="3 4">
    <name type="scientific">Lactuca sativa</name>
    <name type="common">Garden lettuce</name>
    <dbReference type="NCBI Taxonomy" id="4236"/>
    <lineage>
        <taxon>Eukaryota</taxon>
        <taxon>Viridiplantae</taxon>
        <taxon>Streptophyta</taxon>
        <taxon>Embryophyta</taxon>
        <taxon>Tracheophyta</taxon>
        <taxon>Spermatophyta</taxon>
        <taxon>Magnoliopsida</taxon>
        <taxon>eudicotyledons</taxon>
        <taxon>Gunneridae</taxon>
        <taxon>Pentapetalae</taxon>
        <taxon>asterids</taxon>
        <taxon>campanulids</taxon>
        <taxon>Asterales</taxon>
        <taxon>Asteraceae</taxon>
        <taxon>Cichorioideae</taxon>
        <taxon>Cichorieae</taxon>
        <taxon>Lactucinae</taxon>
        <taxon>Lactuca</taxon>
    </lineage>
</organism>
<dbReference type="AlphaFoldDB" id="A0A9R1V8X5"/>
<keyword evidence="4" id="KW-1185">Reference proteome</keyword>
<name>A0A9R1V8X5_LACSA</name>
<dbReference type="EMBL" id="NBSK02000006">
    <property type="protein sequence ID" value="KAJ0200385.1"/>
    <property type="molecule type" value="Genomic_DNA"/>
</dbReference>
<evidence type="ECO:0000259" key="2">
    <source>
        <dbReference type="Pfam" id="PF19274"/>
    </source>
</evidence>
<accession>A0A9R1V8X5</accession>
<evidence type="ECO:0000313" key="3">
    <source>
        <dbReference type="EMBL" id="KAJ0200385.1"/>
    </source>
</evidence>
<evidence type="ECO:0000313" key="4">
    <source>
        <dbReference type="Proteomes" id="UP000235145"/>
    </source>
</evidence>
<dbReference type="Pfam" id="PF19274">
    <property type="entry name" value="PI4K_N"/>
    <property type="match status" value="1"/>
</dbReference>
<comment type="caution">
    <text evidence="3">The sequence shown here is derived from an EMBL/GenBank/DDBJ whole genome shotgun (WGS) entry which is preliminary data.</text>
</comment>
<gene>
    <name evidence="3" type="ORF">LSAT_V11C600330990</name>
</gene>
<proteinExistence type="inferred from homology"/>
<dbReference type="InterPro" id="IPR045495">
    <property type="entry name" value="PI4K_N"/>
</dbReference>
<evidence type="ECO:0000256" key="1">
    <source>
        <dbReference type="ARBA" id="ARBA00006209"/>
    </source>
</evidence>
<comment type="similarity">
    <text evidence="1">Belongs to the PI3/PI4-kinase family. Type III PI4K subfamily.</text>
</comment>
<dbReference type="Proteomes" id="UP000235145">
    <property type="component" value="Unassembled WGS sequence"/>
</dbReference>
<sequence>MTVSVKIFSSHSLMASHKLLFHVEADTVASSSGVMFDSVLKTRCEITEYGWTKDRAPVDTFFMGLATRIREHNDYEEKVWFLCILSSKFYKLVIGIAVVGNKLCEFLVMNNPENRNQRKMAD</sequence>
<protein>
    <recommendedName>
        <fullName evidence="2">PI4-kinase N-terminal domain-containing protein</fullName>
    </recommendedName>
</protein>